<dbReference type="InterPro" id="IPR037119">
    <property type="entry name" value="Haem_oxidase_HugZ-like_sf"/>
</dbReference>
<dbReference type="Gene3D" id="3.20.180.10">
    <property type="entry name" value="PNP-oxidase-like"/>
    <property type="match status" value="1"/>
</dbReference>
<evidence type="ECO:0000256" key="1">
    <source>
        <dbReference type="SAM" id="MobiDB-lite"/>
    </source>
</evidence>
<protein>
    <submittedName>
        <fullName evidence="2">DUF2470 domain-containing protein</fullName>
    </submittedName>
</protein>
<evidence type="ECO:0000313" key="2">
    <source>
        <dbReference type="EMBL" id="MFC6020336.1"/>
    </source>
</evidence>
<dbReference type="Proteomes" id="UP001596203">
    <property type="component" value="Unassembled WGS sequence"/>
</dbReference>
<organism evidence="2 3">
    <name type="scientific">Plantactinospora solaniradicis</name>
    <dbReference type="NCBI Taxonomy" id="1723736"/>
    <lineage>
        <taxon>Bacteria</taxon>
        <taxon>Bacillati</taxon>
        <taxon>Actinomycetota</taxon>
        <taxon>Actinomycetes</taxon>
        <taxon>Micromonosporales</taxon>
        <taxon>Micromonosporaceae</taxon>
        <taxon>Plantactinospora</taxon>
    </lineage>
</organism>
<feature type="region of interest" description="Disordered" evidence="1">
    <location>
        <begin position="247"/>
        <end position="270"/>
    </location>
</feature>
<reference evidence="3" key="1">
    <citation type="journal article" date="2019" name="Int. J. Syst. Evol. Microbiol.">
        <title>The Global Catalogue of Microorganisms (GCM) 10K type strain sequencing project: providing services to taxonomists for standard genome sequencing and annotation.</title>
        <authorList>
            <consortium name="The Broad Institute Genomics Platform"/>
            <consortium name="The Broad Institute Genome Sequencing Center for Infectious Disease"/>
            <person name="Wu L."/>
            <person name="Ma J."/>
        </authorList>
    </citation>
    <scope>NUCLEOTIDE SEQUENCE [LARGE SCALE GENOMIC DNA]</scope>
    <source>
        <strain evidence="3">ZS-35-S2</strain>
    </source>
</reference>
<accession>A0ABW1KF68</accession>
<proteinExistence type="predicted"/>
<dbReference type="EMBL" id="JBHSPR010000032">
    <property type="protein sequence ID" value="MFC6020336.1"/>
    <property type="molecule type" value="Genomic_DNA"/>
</dbReference>
<evidence type="ECO:0000313" key="3">
    <source>
        <dbReference type="Proteomes" id="UP001596203"/>
    </source>
</evidence>
<name>A0ABW1KF68_9ACTN</name>
<gene>
    <name evidence="2" type="ORF">ACFP2T_29720</name>
</gene>
<keyword evidence="3" id="KW-1185">Reference proteome</keyword>
<comment type="caution">
    <text evidence="2">The sequence shown here is derived from an EMBL/GenBank/DDBJ whole genome shotgun (WGS) entry which is preliminary data.</text>
</comment>
<dbReference type="SUPFAM" id="SSF50475">
    <property type="entry name" value="FMN-binding split barrel"/>
    <property type="match status" value="1"/>
</dbReference>
<dbReference type="RefSeq" id="WP_377427407.1">
    <property type="nucleotide sequence ID" value="NZ_JBHSPR010000032.1"/>
</dbReference>
<sequence>MQPSPAEVARTLAAGRLAGTAQVAYRPGPHQVRHATDPSGRVLMLVSIVSDLAAALRPDPGTRGRALVLDVRDLPPAAGAPPLGRLWVSGWAEPLDGPVARQAAVEFAEVVPTGDLLDVGRRFTLHRFEPVEVRLERGGAVLDVEPAEYAAAEPDPLHAIERELLADLADHHGSEVAAFVRRQLGGIVPAEGPDEPPPQVVRLDRYGLVVALGPRGARYRARLAFPRPMSGQAELAELLHPVLCRRRRHADRSDQEWSPSVLPDQGRRRG</sequence>